<gene>
    <name evidence="2" type="ORF">KHA94_22265</name>
</gene>
<evidence type="ECO:0000313" key="3">
    <source>
        <dbReference type="Proteomes" id="UP000681027"/>
    </source>
</evidence>
<evidence type="ECO:0000256" key="1">
    <source>
        <dbReference type="SAM" id="MobiDB-lite"/>
    </source>
</evidence>
<keyword evidence="3" id="KW-1185">Reference proteome</keyword>
<dbReference type="EMBL" id="JAGYPM010000006">
    <property type="protein sequence ID" value="MBS4192858.1"/>
    <property type="molecule type" value="Genomic_DNA"/>
</dbReference>
<evidence type="ECO:0008006" key="4">
    <source>
        <dbReference type="Google" id="ProtNLM"/>
    </source>
</evidence>
<feature type="region of interest" description="Disordered" evidence="1">
    <location>
        <begin position="26"/>
        <end position="47"/>
    </location>
</feature>
<dbReference type="RefSeq" id="WP_213104304.1">
    <property type="nucleotide sequence ID" value="NZ_JAGYPM010000006.1"/>
</dbReference>
<dbReference type="PROSITE" id="PS51257">
    <property type="entry name" value="PROKAR_LIPOPROTEIN"/>
    <property type="match status" value="1"/>
</dbReference>
<reference evidence="2 3" key="1">
    <citation type="submission" date="2021-05" db="EMBL/GenBank/DDBJ databases">
        <title>Novel Bacillus species.</title>
        <authorList>
            <person name="Liu G."/>
        </authorList>
    </citation>
    <scope>NUCLEOTIDE SEQUENCE [LARGE SCALE GENOMIC DNA]</scope>
    <source>
        <strain evidence="2 3">FJAT-49705</strain>
    </source>
</reference>
<accession>A0ABS5P0D6</accession>
<protein>
    <recommendedName>
        <fullName evidence="4">Lipoprotein</fullName>
    </recommendedName>
</protein>
<comment type="caution">
    <text evidence="2">The sequence shown here is derived from an EMBL/GenBank/DDBJ whole genome shotgun (WGS) entry which is preliminary data.</text>
</comment>
<proteinExistence type="predicted"/>
<organism evidence="2 3">
    <name type="scientific">Cytobacillus citreus</name>
    <dbReference type="NCBI Taxonomy" id="2833586"/>
    <lineage>
        <taxon>Bacteria</taxon>
        <taxon>Bacillati</taxon>
        <taxon>Bacillota</taxon>
        <taxon>Bacilli</taxon>
        <taxon>Bacillales</taxon>
        <taxon>Bacillaceae</taxon>
        <taxon>Cytobacillus</taxon>
    </lineage>
</organism>
<name>A0ABS5P0D6_9BACI</name>
<sequence>MPKFIKGITAICFSVLMVTGCSGNQTGSNTSPLTEGEGEIQSQEEQQTTATNLKVKNVKQLGNDGFTELGELKFFDDDSIDIGERIIGDKLYTYVSIMKDEKSYLSITNGDKWLVKDKLISDDESIILATPTTIAKTNKDSRIVEGEAVDKTLYLINEKGEIETESGIPYYDEPVDPDHFDSSNTNYLIKTSQGLALVKSKDDENFETINLETGKTINTTDPFGNTSFHTSVAYINYEENMVLLDYADSYRPYYYKEDEVIEDGVYPPEDYELIGSIGDNFYYMYDGGINIIEHPEKRDLYSYSLQTDADSYETTLDLLPTTKELIAHQFEKKLRIYNITDYEGIPSIQMITLEK</sequence>
<dbReference type="Proteomes" id="UP000681027">
    <property type="component" value="Unassembled WGS sequence"/>
</dbReference>
<evidence type="ECO:0000313" key="2">
    <source>
        <dbReference type="EMBL" id="MBS4192858.1"/>
    </source>
</evidence>